<feature type="transmembrane region" description="Helical" evidence="1">
    <location>
        <begin position="143"/>
        <end position="168"/>
    </location>
</feature>
<gene>
    <name evidence="2" type="ORF">FN846DRAFT_891361</name>
</gene>
<evidence type="ECO:0000256" key="1">
    <source>
        <dbReference type="SAM" id="Phobius"/>
    </source>
</evidence>
<dbReference type="EMBL" id="VXIS01000125">
    <property type="protein sequence ID" value="KAA8902922.1"/>
    <property type="molecule type" value="Genomic_DNA"/>
</dbReference>
<keyword evidence="3" id="KW-1185">Reference proteome</keyword>
<organism evidence="2 3">
    <name type="scientific">Sphaerosporella brunnea</name>
    <dbReference type="NCBI Taxonomy" id="1250544"/>
    <lineage>
        <taxon>Eukaryota</taxon>
        <taxon>Fungi</taxon>
        <taxon>Dikarya</taxon>
        <taxon>Ascomycota</taxon>
        <taxon>Pezizomycotina</taxon>
        <taxon>Pezizomycetes</taxon>
        <taxon>Pezizales</taxon>
        <taxon>Pyronemataceae</taxon>
        <taxon>Sphaerosporella</taxon>
    </lineage>
</organism>
<proteinExistence type="predicted"/>
<accession>A0A5J5EUG7</accession>
<comment type="caution">
    <text evidence="2">The sequence shown here is derived from an EMBL/GenBank/DDBJ whole genome shotgun (WGS) entry which is preliminary data.</text>
</comment>
<dbReference type="InParanoid" id="A0A5J5EUG7"/>
<protein>
    <submittedName>
        <fullName evidence="2">Uncharacterized protein</fullName>
    </submittedName>
</protein>
<keyword evidence="1" id="KW-0812">Transmembrane</keyword>
<sequence length="170" mass="19234">MLLRRTRLMRVFDNTPQTPQQPSLTNIVPQLMADSFPQTPSGVKTCLRSKSRHRKYAWTLSRTIENGTWKQPHILLFRIDLNSRPDTPYVEVLEPNIDTSVYSALLATLTDPVSIPHDYHEAPCPRRDGMLCVYSAIQLLEDYCWNMGGGTTTLVILFLSAVVSFVAVTP</sequence>
<keyword evidence="1" id="KW-1133">Transmembrane helix</keyword>
<dbReference type="AlphaFoldDB" id="A0A5J5EUG7"/>
<evidence type="ECO:0000313" key="3">
    <source>
        <dbReference type="Proteomes" id="UP000326924"/>
    </source>
</evidence>
<keyword evidence="1" id="KW-0472">Membrane</keyword>
<evidence type="ECO:0000313" key="2">
    <source>
        <dbReference type="EMBL" id="KAA8902922.1"/>
    </source>
</evidence>
<name>A0A5J5EUG7_9PEZI</name>
<dbReference type="Proteomes" id="UP000326924">
    <property type="component" value="Unassembled WGS sequence"/>
</dbReference>
<reference evidence="2 3" key="1">
    <citation type="submission" date="2019-09" db="EMBL/GenBank/DDBJ databases">
        <title>Draft genome of the ectomycorrhizal ascomycete Sphaerosporella brunnea.</title>
        <authorList>
            <consortium name="DOE Joint Genome Institute"/>
            <person name="Benucci G.M."/>
            <person name="Marozzi G."/>
            <person name="Antonielli L."/>
            <person name="Sanchez S."/>
            <person name="Marco P."/>
            <person name="Wang X."/>
            <person name="Falini L.B."/>
            <person name="Barry K."/>
            <person name="Haridas S."/>
            <person name="Lipzen A."/>
            <person name="Labutti K."/>
            <person name="Grigoriev I.V."/>
            <person name="Murat C."/>
            <person name="Martin F."/>
            <person name="Albertini E."/>
            <person name="Donnini D."/>
            <person name="Bonito G."/>
        </authorList>
    </citation>
    <scope>NUCLEOTIDE SEQUENCE [LARGE SCALE GENOMIC DNA]</scope>
    <source>
        <strain evidence="2 3">Sb_GMNB300</strain>
    </source>
</reference>